<reference evidence="3 4" key="1">
    <citation type="submission" date="2018-06" db="EMBL/GenBank/DDBJ databases">
        <authorList>
            <person name="Burkert N.A."/>
            <person name="Costello E."/>
            <person name="Grana D.J."/>
            <person name="Pejavara N.C."/>
            <person name="Picknally G.M."/>
            <person name="Christen E.M."/>
            <person name="Williams K.C."/>
            <person name="Merlino C.O."/>
            <person name="McCann M.P."/>
            <person name="Lee-Soety J.Y."/>
            <person name="Washington J.M."/>
            <person name="Garlena R.A."/>
            <person name="Russell D.A."/>
            <person name="Pope W.H."/>
            <person name="Jacobs-Sera D."/>
            <person name="Hendrix R.W."/>
            <person name="Hatfull G.F."/>
        </authorList>
    </citation>
    <scope>NUCLEOTIDE SEQUENCE [LARGE SCALE GENOMIC DNA]</scope>
</reference>
<gene>
    <name evidence="3" type="primary">17</name>
    <name evidence="3" type="ORF">SEA_NATB6_17</name>
</gene>
<organism evidence="3 4">
    <name type="scientific">Gordonia phage NatB6</name>
    <dbReference type="NCBI Taxonomy" id="2250322"/>
    <lineage>
        <taxon>Viruses</taxon>
        <taxon>Duplodnaviria</taxon>
        <taxon>Heunggongvirae</taxon>
        <taxon>Uroviricota</taxon>
        <taxon>Caudoviricetes</taxon>
        <taxon>Zierdtviridae</taxon>
        <taxon>Emilbogenvirinae</taxon>
        <taxon>Foxborovirus</taxon>
        <taxon>Foxborovirus NatB6</taxon>
    </lineage>
</organism>
<evidence type="ECO:0000313" key="3">
    <source>
        <dbReference type="EMBL" id="AXH50297.1"/>
    </source>
</evidence>
<keyword evidence="2" id="KW-1133">Transmembrane helix</keyword>
<evidence type="ECO:0000256" key="1">
    <source>
        <dbReference type="SAM" id="MobiDB-lite"/>
    </source>
</evidence>
<keyword evidence="4" id="KW-1185">Reference proteome</keyword>
<evidence type="ECO:0000256" key="2">
    <source>
        <dbReference type="SAM" id="Phobius"/>
    </source>
</evidence>
<dbReference type="EMBL" id="MH536824">
    <property type="protein sequence ID" value="AXH50297.1"/>
    <property type="molecule type" value="Genomic_DNA"/>
</dbReference>
<feature type="transmembrane region" description="Helical" evidence="2">
    <location>
        <begin position="30"/>
        <end position="47"/>
    </location>
</feature>
<sequence>MTGPEKVATGVGLWIVLAALVNAVSHDWLSAFTCLMIAAAILTWVFGRGQDRRERRAQRERADLVDRLERDVLAEQSTGEYVRNEEGFYVRRPDAADQRDRGAVGRDDSECDQH</sequence>
<name>A0A345L4U5_9CAUD</name>
<keyword evidence="2" id="KW-0472">Membrane</keyword>
<accession>A0A345L4U5</accession>
<dbReference type="Proteomes" id="UP000259879">
    <property type="component" value="Segment"/>
</dbReference>
<dbReference type="GeneID" id="65114639"/>
<dbReference type="KEGG" id="vg:65114639"/>
<protein>
    <submittedName>
        <fullName evidence="3">Uncharacterized protein</fullName>
    </submittedName>
</protein>
<dbReference type="RefSeq" id="YP_010096978.1">
    <property type="nucleotide sequence ID" value="NC_055755.1"/>
</dbReference>
<feature type="transmembrane region" description="Helical" evidence="2">
    <location>
        <begin position="7"/>
        <end position="24"/>
    </location>
</feature>
<proteinExistence type="predicted"/>
<keyword evidence="2" id="KW-0812">Transmembrane</keyword>
<feature type="region of interest" description="Disordered" evidence="1">
    <location>
        <begin position="92"/>
        <end position="114"/>
    </location>
</feature>
<evidence type="ECO:0000313" key="4">
    <source>
        <dbReference type="Proteomes" id="UP000259879"/>
    </source>
</evidence>